<evidence type="ECO:0000256" key="2">
    <source>
        <dbReference type="ARBA" id="ARBA00022801"/>
    </source>
</evidence>
<gene>
    <name evidence="11" type="ORF">HYPSUDRAFT_49610</name>
</gene>
<dbReference type="STRING" id="945553.A0A0D2N3I4"/>
<dbReference type="PROSITE" id="PS51192">
    <property type="entry name" value="HELICASE_ATP_BIND_1"/>
    <property type="match status" value="1"/>
</dbReference>
<dbReference type="GO" id="GO:0003723">
    <property type="term" value="F:RNA binding"/>
    <property type="evidence" value="ECO:0007669"/>
    <property type="project" value="UniProtKB-UniRule"/>
</dbReference>
<dbReference type="SUPFAM" id="SSF52540">
    <property type="entry name" value="P-loop containing nucleoside triphosphate hydrolases"/>
    <property type="match status" value="1"/>
</dbReference>
<feature type="domain" description="Helicase C-terminal" evidence="10">
    <location>
        <begin position="300"/>
        <end position="461"/>
    </location>
</feature>
<dbReference type="Proteomes" id="UP000054270">
    <property type="component" value="Unassembled WGS sequence"/>
</dbReference>
<dbReference type="CDD" id="cd18787">
    <property type="entry name" value="SF2_C_DEAD"/>
    <property type="match status" value="1"/>
</dbReference>
<dbReference type="OMA" id="NGEQYVH"/>
<keyword evidence="4 6" id="KW-0067">ATP-binding</keyword>
<dbReference type="Pfam" id="PF00271">
    <property type="entry name" value="Helicase_C"/>
    <property type="match status" value="1"/>
</dbReference>
<evidence type="ECO:0000313" key="11">
    <source>
        <dbReference type="EMBL" id="KJA13799.1"/>
    </source>
</evidence>
<dbReference type="Pfam" id="PF00270">
    <property type="entry name" value="DEAD"/>
    <property type="match status" value="1"/>
</dbReference>
<keyword evidence="1 6" id="KW-0547">Nucleotide-binding</keyword>
<evidence type="ECO:0000256" key="3">
    <source>
        <dbReference type="ARBA" id="ARBA00022806"/>
    </source>
</evidence>
<proteinExistence type="inferred from homology"/>
<organism evidence="11 12">
    <name type="scientific">Hypholoma sublateritium (strain FD-334 SS-4)</name>
    <dbReference type="NCBI Taxonomy" id="945553"/>
    <lineage>
        <taxon>Eukaryota</taxon>
        <taxon>Fungi</taxon>
        <taxon>Dikarya</taxon>
        <taxon>Basidiomycota</taxon>
        <taxon>Agaricomycotina</taxon>
        <taxon>Agaricomycetes</taxon>
        <taxon>Agaricomycetidae</taxon>
        <taxon>Agaricales</taxon>
        <taxon>Agaricineae</taxon>
        <taxon>Strophariaceae</taxon>
        <taxon>Hypholoma</taxon>
    </lineage>
</organism>
<evidence type="ECO:0000313" key="12">
    <source>
        <dbReference type="Proteomes" id="UP000054270"/>
    </source>
</evidence>
<accession>A0A0D2N3I4</accession>
<dbReference type="PANTHER" id="PTHR24031">
    <property type="entry name" value="RNA HELICASE"/>
    <property type="match status" value="1"/>
</dbReference>
<feature type="region of interest" description="Disordered" evidence="8">
    <location>
        <begin position="1"/>
        <end position="46"/>
    </location>
</feature>
<sequence length="597" mass="62810">MMKQTTARPPRRRGPYNAAPKASLSTATSAQRQPAAEPRVPTPALTIPVPADTMRFADLGKDKLLHPTLLQTVLEDLKFDHMMPVQAATLHELLEKHIDCLAQAKTGTGKTIAFLLPAIQSLINKKRVPGEAISLLVISPTRELTLQIAKEAEQLLQRLPQYKVCVAIGGTNKNSEERKILAGCDILVATPGRLFDHLSDPRIRGKLQRLDTLVLDEADRLLDMGFMNALKDIIKCLPDRAVVPRQGMLFSATIAPHVEKFAHLVLAPGYKFISTIPAGESNTHEHVPQLLVTVPTFADVAPALVAALRAECTTTGAPQFKAIVFAPTAALADWYAALLAALPLPLPPVSVLHSRVSQSRRTSVTNAFRDATAGVLVATDVVARGMDFPNVTTVIQVGVPMDKESYIHRLGRTARAGRAGRAVLVVAQPESFFPTFTLKEIPFQSYRPASPGVPNTANTAAAGGSATAAAVHAAAAALDADIKTKTYKAWLGYYKSHARAMRWSDADLVAQANAFADAGLHADGVPPVERQTVGKMGLKGVPGLNVVPNEPRAPRVGGGRGGGGGGEGRPVGSGGRGGGGAGAGAGGRAGGGGGGRR</sequence>
<comment type="function">
    <text evidence="7">RNA helicase.</text>
</comment>
<dbReference type="SMART" id="SM00490">
    <property type="entry name" value="HELICc"/>
    <property type="match status" value="1"/>
</dbReference>
<evidence type="ECO:0000256" key="6">
    <source>
        <dbReference type="RuleBase" id="RU000492"/>
    </source>
</evidence>
<dbReference type="OrthoDB" id="193716at2759"/>
<feature type="compositionally biased region" description="Gly residues" evidence="8">
    <location>
        <begin position="556"/>
        <end position="597"/>
    </location>
</feature>
<keyword evidence="5 7" id="KW-0694">RNA-binding</keyword>
<dbReference type="InterPro" id="IPR014001">
    <property type="entry name" value="Helicase_ATP-bd"/>
</dbReference>
<evidence type="ECO:0000256" key="5">
    <source>
        <dbReference type="ARBA" id="ARBA00022884"/>
    </source>
</evidence>
<evidence type="ECO:0000259" key="9">
    <source>
        <dbReference type="PROSITE" id="PS51192"/>
    </source>
</evidence>
<evidence type="ECO:0000256" key="4">
    <source>
        <dbReference type="ARBA" id="ARBA00022840"/>
    </source>
</evidence>
<evidence type="ECO:0000256" key="8">
    <source>
        <dbReference type="SAM" id="MobiDB-lite"/>
    </source>
</evidence>
<dbReference type="InterPro" id="IPR001650">
    <property type="entry name" value="Helicase_C-like"/>
</dbReference>
<dbReference type="EC" id="3.6.4.13" evidence="7"/>
<dbReference type="InterPro" id="IPR011545">
    <property type="entry name" value="DEAD/DEAH_box_helicase_dom"/>
</dbReference>
<evidence type="ECO:0000256" key="7">
    <source>
        <dbReference type="RuleBase" id="RU365068"/>
    </source>
</evidence>
<feature type="region of interest" description="Disordered" evidence="8">
    <location>
        <begin position="543"/>
        <end position="597"/>
    </location>
</feature>
<evidence type="ECO:0000256" key="1">
    <source>
        <dbReference type="ARBA" id="ARBA00022741"/>
    </source>
</evidence>
<dbReference type="SMART" id="SM00487">
    <property type="entry name" value="DEXDc"/>
    <property type="match status" value="1"/>
</dbReference>
<name>A0A0D2N3I4_HYPSF</name>
<reference evidence="12" key="1">
    <citation type="submission" date="2014-04" db="EMBL/GenBank/DDBJ databases">
        <title>Evolutionary Origins and Diversification of the Mycorrhizal Mutualists.</title>
        <authorList>
            <consortium name="DOE Joint Genome Institute"/>
            <consortium name="Mycorrhizal Genomics Consortium"/>
            <person name="Kohler A."/>
            <person name="Kuo A."/>
            <person name="Nagy L.G."/>
            <person name="Floudas D."/>
            <person name="Copeland A."/>
            <person name="Barry K.W."/>
            <person name="Cichocki N."/>
            <person name="Veneault-Fourrey C."/>
            <person name="LaButti K."/>
            <person name="Lindquist E.A."/>
            <person name="Lipzen A."/>
            <person name="Lundell T."/>
            <person name="Morin E."/>
            <person name="Murat C."/>
            <person name="Riley R."/>
            <person name="Ohm R."/>
            <person name="Sun H."/>
            <person name="Tunlid A."/>
            <person name="Henrissat B."/>
            <person name="Grigoriev I.V."/>
            <person name="Hibbett D.S."/>
            <person name="Martin F."/>
        </authorList>
    </citation>
    <scope>NUCLEOTIDE SEQUENCE [LARGE SCALE GENOMIC DNA]</scope>
    <source>
        <strain evidence="12">FD-334 SS-4</strain>
    </source>
</reference>
<keyword evidence="3 6" id="KW-0347">Helicase</keyword>
<evidence type="ECO:0000259" key="10">
    <source>
        <dbReference type="PROSITE" id="PS51194"/>
    </source>
</evidence>
<keyword evidence="2 6" id="KW-0378">Hydrolase</keyword>
<feature type="domain" description="Helicase ATP-binding" evidence="9">
    <location>
        <begin position="91"/>
        <end position="272"/>
    </location>
</feature>
<dbReference type="InterPro" id="IPR000629">
    <property type="entry name" value="RNA-helicase_DEAD-box_CS"/>
</dbReference>
<comment type="catalytic activity">
    <reaction evidence="7">
        <text>ATP + H2O = ADP + phosphate + H(+)</text>
        <dbReference type="Rhea" id="RHEA:13065"/>
        <dbReference type="ChEBI" id="CHEBI:15377"/>
        <dbReference type="ChEBI" id="CHEBI:15378"/>
        <dbReference type="ChEBI" id="CHEBI:30616"/>
        <dbReference type="ChEBI" id="CHEBI:43474"/>
        <dbReference type="ChEBI" id="CHEBI:456216"/>
        <dbReference type="EC" id="3.6.4.13"/>
    </reaction>
</comment>
<dbReference type="AlphaFoldDB" id="A0A0D2N3I4"/>
<feature type="compositionally biased region" description="Polar residues" evidence="8">
    <location>
        <begin position="23"/>
        <end position="32"/>
    </location>
</feature>
<dbReference type="GO" id="GO:0016787">
    <property type="term" value="F:hydrolase activity"/>
    <property type="evidence" value="ECO:0007669"/>
    <property type="project" value="UniProtKB-KW"/>
</dbReference>
<dbReference type="PROSITE" id="PS00039">
    <property type="entry name" value="DEAD_ATP_HELICASE"/>
    <property type="match status" value="1"/>
</dbReference>
<comment type="domain">
    <text evidence="7">The Q motif is unique to and characteristic of the DEAD box family of RNA helicases and controls ATP binding and hydrolysis.</text>
</comment>
<dbReference type="GO" id="GO:0003724">
    <property type="term" value="F:RNA helicase activity"/>
    <property type="evidence" value="ECO:0007669"/>
    <property type="project" value="UniProtKB-EC"/>
</dbReference>
<dbReference type="GO" id="GO:0005524">
    <property type="term" value="F:ATP binding"/>
    <property type="evidence" value="ECO:0007669"/>
    <property type="project" value="UniProtKB-UniRule"/>
</dbReference>
<dbReference type="PROSITE" id="PS51194">
    <property type="entry name" value="HELICASE_CTER"/>
    <property type="match status" value="1"/>
</dbReference>
<protein>
    <recommendedName>
        <fullName evidence="7">ATP-dependent RNA helicase</fullName>
        <ecNumber evidence="7">3.6.4.13</ecNumber>
    </recommendedName>
</protein>
<comment type="similarity">
    <text evidence="6">Belongs to the DEAD box helicase family.</text>
</comment>
<keyword evidence="12" id="KW-1185">Reference proteome</keyword>
<dbReference type="CDD" id="cd17964">
    <property type="entry name" value="DEADc_MSS116"/>
    <property type="match status" value="1"/>
</dbReference>
<dbReference type="Gene3D" id="3.40.50.300">
    <property type="entry name" value="P-loop containing nucleotide triphosphate hydrolases"/>
    <property type="match status" value="2"/>
</dbReference>
<dbReference type="EMBL" id="KN817713">
    <property type="protein sequence ID" value="KJA13799.1"/>
    <property type="molecule type" value="Genomic_DNA"/>
</dbReference>
<dbReference type="InterPro" id="IPR027417">
    <property type="entry name" value="P-loop_NTPase"/>
</dbReference>